<name>A0A507FAL1_9FUNG</name>
<keyword evidence="9" id="KW-1185">Reference proteome</keyword>
<evidence type="ECO:0000256" key="1">
    <source>
        <dbReference type="ARBA" id="ARBA00004123"/>
    </source>
</evidence>
<evidence type="ECO:0000313" key="9">
    <source>
        <dbReference type="Proteomes" id="UP000320333"/>
    </source>
</evidence>
<evidence type="ECO:0000259" key="7">
    <source>
        <dbReference type="Pfam" id="PF08572"/>
    </source>
</evidence>
<reference evidence="8 9" key="1">
    <citation type="journal article" date="2019" name="Sci. Rep.">
        <title>Comparative genomics of chytrid fungi reveal insights into the obligate biotrophic and pathogenic lifestyle of Synchytrium endobioticum.</title>
        <authorList>
            <person name="van de Vossenberg B.T.L.H."/>
            <person name="Warris S."/>
            <person name="Nguyen H.D.T."/>
            <person name="van Gent-Pelzer M.P.E."/>
            <person name="Joly D.L."/>
            <person name="van de Geest H.C."/>
            <person name="Bonants P.J.M."/>
            <person name="Smith D.S."/>
            <person name="Levesque C.A."/>
            <person name="van der Lee T.A.J."/>
        </authorList>
    </citation>
    <scope>NUCLEOTIDE SEQUENCE [LARGE SCALE GENOMIC DNA]</scope>
    <source>
        <strain evidence="8 9">CBS 675.73</strain>
    </source>
</reference>
<evidence type="ECO:0000256" key="5">
    <source>
        <dbReference type="SAM" id="MobiDB-lite"/>
    </source>
</evidence>
<evidence type="ECO:0000313" key="8">
    <source>
        <dbReference type="EMBL" id="TPX73371.1"/>
    </source>
</evidence>
<dbReference type="PANTHER" id="PTHR14212">
    <property type="entry name" value="U4/U6-ASSOCIATED RNA SPLICING FACTOR-RELATED"/>
    <property type="match status" value="1"/>
</dbReference>
<accession>A0A507FAL1</accession>
<dbReference type="Pfam" id="PF06544">
    <property type="entry name" value="Prp3_C"/>
    <property type="match status" value="1"/>
</dbReference>
<keyword evidence="4" id="KW-0539">Nucleus</keyword>
<dbReference type="STRING" id="246404.A0A507FAL1"/>
<comment type="caution">
    <text evidence="8">The sequence shown here is derived from an EMBL/GenBank/DDBJ whole genome shotgun (WGS) entry which is preliminary data.</text>
</comment>
<evidence type="ECO:0000256" key="3">
    <source>
        <dbReference type="ARBA" id="ARBA00023187"/>
    </source>
</evidence>
<dbReference type="AlphaFoldDB" id="A0A507FAL1"/>
<evidence type="ECO:0000259" key="6">
    <source>
        <dbReference type="Pfam" id="PF06544"/>
    </source>
</evidence>
<feature type="compositionally biased region" description="Acidic residues" evidence="5">
    <location>
        <begin position="514"/>
        <end position="534"/>
    </location>
</feature>
<evidence type="ECO:0000256" key="2">
    <source>
        <dbReference type="ARBA" id="ARBA00022664"/>
    </source>
</evidence>
<keyword evidence="3" id="KW-0508">mRNA splicing</keyword>
<keyword evidence="2" id="KW-0507">mRNA processing</keyword>
<dbReference type="OrthoDB" id="10264544at2759"/>
<feature type="domain" description="Pre-mRNA-splicing factor 3" evidence="7">
    <location>
        <begin position="211"/>
        <end position="426"/>
    </location>
</feature>
<gene>
    <name evidence="8" type="ORF">CcCBS67573_g05359</name>
</gene>
<evidence type="ECO:0000256" key="4">
    <source>
        <dbReference type="ARBA" id="ARBA00023242"/>
    </source>
</evidence>
<dbReference type="InterPro" id="IPR013881">
    <property type="entry name" value="Pre-mRNA_splic_Prp3_dom"/>
</dbReference>
<dbReference type="Proteomes" id="UP000320333">
    <property type="component" value="Unassembled WGS sequence"/>
</dbReference>
<dbReference type="InterPro" id="IPR010541">
    <property type="entry name" value="Prp3_C"/>
</dbReference>
<proteinExistence type="predicted"/>
<dbReference type="Pfam" id="PF08572">
    <property type="entry name" value="PRP3"/>
    <property type="match status" value="1"/>
</dbReference>
<dbReference type="InterPro" id="IPR027104">
    <property type="entry name" value="Prp3"/>
</dbReference>
<dbReference type="GO" id="GO:0046540">
    <property type="term" value="C:U4/U6 x U5 tri-snRNP complex"/>
    <property type="evidence" value="ECO:0007669"/>
    <property type="project" value="InterPro"/>
</dbReference>
<protein>
    <submittedName>
        <fullName evidence="8">Uncharacterized protein</fullName>
    </submittedName>
</protein>
<comment type="subcellular location">
    <subcellularLocation>
        <location evidence="1">Nucleus</location>
    </subcellularLocation>
</comment>
<feature type="compositionally biased region" description="Basic and acidic residues" evidence="5">
    <location>
        <begin position="13"/>
        <end position="24"/>
    </location>
</feature>
<dbReference type="GO" id="GO:0000398">
    <property type="term" value="P:mRNA splicing, via spliceosome"/>
    <property type="evidence" value="ECO:0007669"/>
    <property type="project" value="InterPro"/>
</dbReference>
<organism evidence="8 9">
    <name type="scientific">Chytriomyces confervae</name>
    <dbReference type="NCBI Taxonomy" id="246404"/>
    <lineage>
        <taxon>Eukaryota</taxon>
        <taxon>Fungi</taxon>
        <taxon>Fungi incertae sedis</taxon>
        <taxon>Chytridiomycota</taxon>
        <taxon>Chytridiomycota incertae sedis</taxon>
        <taxon>Chytridiomycetes</taxon>
        <taxon>Chytridiales</taxon>
        <taxon>Chytriomycetaceae</taxon>
        <taxon>Chytriomyces</taxon>
    </lineage>
</organism>
<dbReference type="PANTHER" id="PTHR14212:SF0">
    <property type="entry name" value="U4_U6 SMALL NUCLEAR RIBONUCLEOPROTEIN PRP3"/>
    <property type="match status" value="1"/>
</dbReference>
<dbReference type="CDD" id="cd24162">
    <property type="entry name" value="Prp3_C"/>
    <property type="match status" value="1"/>
</dbReference>
<feature type="region of interest" description="Disordered" evidence="5">
    <location>
        <begin position="511"/>
        <end position="534"/>
    </location>
</feature>
<feature type="region of interest" description="Disordered" evidence="5">
    <location>
        <begin position="1"/>
        <end position="24"/>
    </location>
</feature>
<dbReference type="EMBL" id="QEAP01000190">
    <property type="protein sequence ID" value="TPX73371.1"/>
    <property type="molecule type" value="Genomic_DNA"/>
</dbReference>
<sequence length="588" mass="65547">MNKRPPSELTDGASKKAKTELPIDKDQIAQLIAEKRREIAAKMAAMSKSSAAAMNSNAAVAAAQQRAQSNVAGLAKSDIQRRMDEVAQRIKNTMQSPNIPASIADPTKKGLKMEVHPLFDKSGAVDVDSIKSMFTKSNFSTTKANQRAAVATTKDAITPAAAAAAAAARVMEKEAIKNKDPNIPDSEPIDTKPKTLELIEPPSDFFDPMKNPYFDPKIAARASMPKQRMAGKAFKFIQKGKFVDQANKIRQAAVLEKLKADIAANVKKSGMAVELDMVSDLCVRREPPPAVEWWDAPLLGPELPYDSFTITSEHAANVLSDLIQHPVPIQPPADLGPPPPKPLMLTKQERKKLRRQRRLEAQKEKRDKIRIGLLPPDQPKVKLSNFTRVLGVEAVQDPTKIEALVRAQMRQRQLKHDKYIAENKLTAEQRRERTRLKLVENTHVLVEAAVFKIKSLKRPQHRFKVDVNAQQLFLSGACLMQPRGDCLVVVEGGNRGIKQYKKLMMRRIDWSEKAEDDEEEEGGGGAGEDDDGEPNECILIWEGKIKKRLFNGFKVIECRTEREIKDVLEKASASHYWDASKHYTAESL</sequence>
<feature type="domain" description="Small nuclear ribonucleoprotein Prp3 C-terminal" evidence="6">
    <location>
        <begin position="449"/>
        <end position="579"/>
    </location>
</feature>